<feature type="domain" description="Chorismate-utilising enzyme C-terminal" evidence="1">
    <location>
        <begin position="77"/>
        <end position="133"/>
    </location>
</feature>
<reference evidence="2 3" key="1">
    <citation type="submission" date="2018-09" db="EMBL/GenBank/DDBJ databases">
        <title>A clostridial neurotoxin that targets Anopheles mosquitoes.</title>
        <authorList>
            <person name="Contreras E."/>
            <person name="Masuyer G."/>
            <person name="Qureshi N."/>
            <person name="Chawla S."/>
            <person name="Lim H.L."/>
            <person name="Chen J."/>
            <person name="Stenmark P."/>
            <person name="Gill S."/>
        </authorList>
    </citation>
    <scope>NUCLEOTIDE SEQUENCE [LARGE SCALE GENOMIC DNA]</scope>
    <source>
        <strain evidence="2 3">Cbm</strain>
    </source>
</reference>
<dbReference type="PANTHER" id="PTHR11236:SF9">
    <property type="entry name" value="ANTHRANILATE SYNTHASE COMPONENT 1"/>
    <property type="match status" value="1"/>
</dbReference>
<organism evidence="2 3">
    <name type="scientific">Paraclostridium bifermentans</name>
    <name type="common">Clostridium bifermentans</name>
    <dbReference type="NCBI Taxonomy" id="1490"/>
    <lineage>
        <taxon>Bacteria</taxon>
        <taxon>Bacillati</taxon>
        <taxon>Bacillota</taxon>
        <taxon>Clostridia</taxon>
        <taxon>Peptostreptococcales</taxon>
        <taxon>Peptostreptococcaceae</taxon>
        <taxon>Paraclostridium</taxon>
    </lineage>
</organism>
<dbReference type="InterPro" id="IPR005801">
    <property type="entry name" value="ADC_synthase"/>
</dbReference>
<evidence type="ECO:0000259" key="1">
    <source>
        <dbReference type="Pfam" id="PF00425"/>
    </source>
</evidence>
<dbReference type="AlphaFoldDB" id="A0A5P3XC97"/>
<dbReference type="SUPFAM" id="SSF56322">
    <property type="entry name" value="ADC synthase"/>
    <property type="match status" value="1"/>
</dbReference>
<sequence>MDDTDVYDLYFGFYNFVIVVDHLLNKTFIATPGIDEQIESNILKDIEMKILNANKKDLEFDKNENIDEVKLSSNFKKSEYINAIEKVRDYIKQGDIYQANLTQRFSGKTNLSSYQLYKRLRDVSKAPFAAFLNS</sequence>
<proteinExistence type="predicted"/>
<dbReference type="GO" id="GO:0000162">
    <property type="term" value="P:L-tryptophan biosynthetic process"/>
    <property type="evidence" value="ECO:0007669"/>
    <property type="project" value="TreeGrafter"/>
</dbReference>
<dbReference type="Pfam" id="PF00425">
    <property type="entry name" value="Chorismate_bind"/>
    <property type="match status" value="1"/>
</dbReference>
<dbReference type="InterPro" id="IPR015890">
    <property type="entry name" value="Chorismate_C"/>
</dbReference>
<dbReference type="EMBL" id="CP032452">
    <property type="protein sequence ID" value="QEZ67970.1"/>
    <property type="molecule type" value="Genomic_DNA"/>
</dbReference>
<dbReference type="Proteomes" id="UP000326961">
    <property type="component" value="Chromosome"/>
</dbReference>
<dbReference type="Gene3D" id="3.60.120.10">
    <property type="entry name" value="Anthranilate synthase"/>
    <property type="match status" value="1"/>
</dbReference>
<gene>
    <name evidence="2" type="ORF">D4A35_03105</name>
</gene>
<evidence type="ECO:0000313" key="2">
    <source>
        <dbReference type="EMBL" id="QEZ67970.1"/>
    </source>
</evidence>
<accession>A0A5P3XC97</accession>
<dbReference type="PANTHER" id="PTHR11236">
    <property type="entry name" value="AMINOBENZOATE/ANTHRANILATE SYNTHASE"/>
    <property type="match status" value="1"/>
</dbReference>
<dbReference type="InterPro" id="IPR019999">
    <property type="entry name" value="Anth_synth_I-like"/>
</dbReference>
<evidence type="ECO:0000313" key="3">
    <source>
        <dbReference type="Proteomes" id="UP000326961"/>
    </source>
</evidence>
<protein>
    <recommendedName>
        <fullName evidence="1">Chorismate-utilising enzyme C-terminal domain-containing protein</fullName>
    </recommendedName>
</protein>
<name>A0A5P3XC97_PARBF</name>